<dbReference type="AlphaFoldDB" id="A0A1M7EFN9"/>
<dbReference type="Gene3D" id="3.20.20.70">
    <property type="entry name" value="Aldolase class I"/>
    <property type="match status" value="1"/>
</dbReference>
<name>A0A1M7EFN9_9FLAO</name>
<dbReference type="Proteomes" id="UP000184092">
    <property type="component" value="Unassembled WGS sequence"/>
</dbReference>
<dbReference type="CDD" id="cd00564">
    <property type="entry name" value="TMP_TenI"/>
    <property type="match status" value="1"/>
</dbReference>
<keyword evidence="5" id="KW-1185">Reference proteome</keyword>
<dbReference type="STRING" id="178356.SAMN05216269_101454"/>
<organism evidence="4 5">
    <name type="scientific">Flavobacterium xinjiangense</name>
    <dbReference type="NCBI Taxonomy" id="178356"/>
    <lineage>
        <taxon>Bacteria</taxon>
        <taxon>Pseudomonadati</taxon>
        <taxon>Bacteroidota</taxon>
        <taxon>Flavobacteriia</taxon>
        <taxon>Flavobacteriales</taxon>
        <taxon>Flavobacteriaceae</taxon>
        <taxon>Flavobacterium</taxon>
    </lineage>
</organism>
<dbReference type="RefSeq" id="WP_073204651.1">
    <property type="nucleotide sequence ID" value="NZ_FRCL01000001.1"/>
</dbReference>
<feature type="domain" description="Thiamine phosphate synthase/TenI" evidence="3">
    <location>
        <begin position="4"/>
        <end position="178"/>
    </location>
</feature>
<evidence type="ECO:0000256" key="1">
    <source>
        <dbReference type="ARBA" id="ARBA00004948"/>
    </source>
</evidence>
<evidence type="ECO:0000256" key="2">
    <source>
        <dbReference type="ARBA" id="ARBA00022977"/>
    </source>
</evidence>
<accession>A0A1M7EFN9</accession>
<dbReference type="InterPro" id="IPR036206">
    <property type="entry name" value="ThiamineP_synth_sf"/>
</dbReference>
<sequence>MIVISNPTPIENENYLIHQLFKEGLQLFHVRKPDFSKAEMKAFLSEIKSDYRQNLVLHSHYQLASAFGINRIHFTEKMRAETSEECLKEWKGNRFSLSTSIHSMTDFEKLSDVFDYAFFGPVFESISKPKYASDIDFEKELKQRNNNKTALIALGGITSERIKTALKYGFDDVALLGTIWNSNNPIENYKLCQQIALSY</sequence>
<comment type="pathway">
    <text evidence="1">Cofactor biosynthesis; thiamine diphosphate biosynthesis.</text>
</comment>
<dbReference type="EMBL" id="FRCL01000001">
    <property type="protein sequence ID" value="SHL90460.1"/>
    <property type="molecule type" value="Genomic_DNA"/>
</dbReference>
<evidence type="ECO:0000259" key="3">
    <source>
        <dbReference type="Pfam" id="PF02581"/>
    </source>
</evidence>
<dbReference type="Pfam" id="PF02581">
    <property type="entry name" value="TMP-TENI"/>
    <property type="match status" value="1"/>
</dbReference>
<dbReference type="PANTHER" id="PTHR20857">
    <property type="entry name" value="THIAMINE-PHOSPHATE PYROPHOSPHORYLASE"/>
    <property type="match status" value="1"/>
</dbReference>
<dbReference type="InterPro" id="IPR013785">
    <property type="entry name" value="Aldolase_TIM"/>
</dbReference>
<evidence type="ECO:0000313" key="5">
    <source>
        <dbReference type="Proteomes" id="UP000184092"/>
    </source>
</evidence>
<reference evidence="5" key="1">
    <citation type="submission" date="2016-11" db="EMBL/GenBank/DDBJ databases">
        <authorList>
            <person name="Varghese N."/>
            <person name="Submissions S."/>
        </authorList>
    </citation>
    <scope>NUCLEOTIDE SEQUENCE [LARGE SCALE GENOMIC DNA]</scope>
    <source>
        <strain evidence="5">CGMCC 1.2749</strain>
    </source>
</reference>
<dbReference type="PANTHER" id="PTHR20857:SF15">
    <property type="entry name" value="THIAMINE-PHOSPHATE SYNTHASE"/>
    <property type="match status" value="1"/>
</dbReference>
<gene>
    <name evidence="4" type="ORF">SAMN05216269_101454</name>
</gene>
<dbReference type="SUPFAM" id="SSF51391">
    <property type="entry name" value="Thiamin phosphate synthase"/>
    <property type="match status" value="1"/>
</dbReference>
<proteinExistence type="predicted"/>
<protein>
    <submittedName>
        <fullName evidence="4">Thiamine-phosphate pyrophosphorylase</fullName>
    </submittedName>
</protein>
<dbReference type="OrthoDB" id="194683at2"/>
<dbReference type="GO" id="GO:0009228">
    <property type="term" value="P:thiamine biosynthetic process"/>
    <property type="evidence" value="ECO:0007669"/>
    <property type="project" value="UniProtKB-KW"/>
</dbReference>
<dbReference type="GO" id="GO:0005737">
    <property type="term" value="C:cytoplasm"/>
    <property type="evidence" value="ECO:0007669"/>
    <property type="project" value="TreeGrafter"/>
</dbReference>
<keyword evidence="2" id="KW-0784">Thiamine biosynthesis</keyword>
<evidence type="ECO:0000313" key="4">
    <source>
        <dbReference type="EMBL" id="SHL90460.1"/>
    </source>
</evidence>
<dbReference type="GO" id="GO:0004789">
    <property type="term" value="F:thiamine-phosphate diphosphorylase activity"/>
    <property type="evidence" value="ECO:0007669"/>
    <property type="project" value="TreeGrafter"/>
</dbReference>
<dbReference type="InterPro" id="IPR022998">
    <property type="entry name" value="ThiamineP_synth_TenI"/>
</dbReference>